<evidence type="ECO:0000256" key="2">
    <source>
        <dbReference type="ARBA" id="ARBA00009760"/>
    </source>
</evidence>
<dbReference type="Gene3D" id="3.10.270.10">
    <property type="entry name" value="Urate Oxidase"/>
    <property type="match status" value="1"/>
</dbReference>
<feature type="binding site" evidence="7">
    <location>
        <position position="78"/>
    </location>
    <ligand>
        <name>urate</name>
        <dbReference type="ChEBI" id="CHEBI:17775"/>
    </ligand>
</feature>
<dbReference type="PIRSF" id="PIRSF000241">
    <property type="entry name" value="Urate_oxidase"/>
    <property type="match status" value="1"/>
</dbReference>
<keyword evidence="3 5" id="KW-0659">Purine metabolism</keyword>
<feature type="binding site" evidence="7">
    <location>
        <position position="79"/>
    </location>
    <ligand>
        <name>urate</name>
        <dbReference type="ChEBI" id="CHEBI:17775"/>
    </ligand>
</feature>
<dbReference type="PANTHER" id="PTHR42874:SF1">
    <property type="entry name" value="URICASE"/>
    <property type="match status" value="1"/>
</dbReference>
<feature type="binding site" evidence="7">
    <location>
        <position position="191"/>
    </location>
    <ligand>
        <name>5-hydroxyisourate</name>
        <dbReference type="ChEBI" id="CHEBI:18072"/>
    </ligand>
</feature>
<feature type="binding site" evidence="7">
    <location>
        <position position="261"/>
    </location>
    <ligand>
        <name>O2</name>
        <dbReference type="ChEBI" id="CHEBI:15379"/>
    </ligand>
</feature>
<dbReference type="PANTHER" id="PTHR42874">
    <property type="entry name" value="URICASE"/>
    <property type="match status" value="1"/>
</dbReference>
<comment type="caution">
    <text evidence="10">The sequence shown here is derived from an EMBL/GenBank/DDBJ whole genome shotgun (WGS) entry which is preliminary data.</text>
</comment>
<dbReference type="SUPFAM" id="SSF55620">
    <property type="entry name" value="Tetrahydrobiopterin biosynthesis enzymes-like"/>
    <property type="match status" value="2"/>
</dbReference>
<evidence type="ECO:0000256" key="4">
    <source>
        <dbReference type="ARBA" id="ARBA00023002"/>
    </source>
</evidence>
<feature type="active site" description="Charge relay system" evidence="6">
    <location>
        <position position="33"/>
    </location>
</feature>
<dbReference type="AlphaFoldDB" id="A0A9X2HDV0"/>
<evidence type="ECO:0000256" key="8">
    <source>
        <dbReference type="RuleBase" id="RU004455"/>
    </source>
</evidence>
<dbReference type="NCBIfam" id="TIGR03383">
    <property type="entry name" value="urate_oxi"/>
    <property type="match status" value="1"/>
</dbReference>
<feature type="binding site" evidence="7">
    <location>
        <position position="78"/>
    </location>
    <ligand>
        <name>O2</name>
        <dbReference type="ChEBI" id="CHEBI:15379"/>
    </ligand>
</feature>
<feature type="active site" description="Charge relay system" evidence="6">
    <location>
        <position position="78"/>
    </location>
</feature>
<feature type="region of interest" description="Disordered" evidence="9">
    <location>
        <begin position="1"/>
        <end position="23"/>
    </location>
</feature>
<feature type="binding site" evidence="7">
    <location>
        <position position="174"/>
    </location>
    <ligand>
        <name>urate</name>
        <dbReference type="ChEBI" id="CHEBI:17775"/>
    </ligand>
</feature>
<dbReference type="GO" id="GO:0004846">
    <property type="term" value="F:urate oxidase activity"/>
    <property type="evidence" value="ECO:0007669"/>
    <property type="project" value="UniProtKB-EC"/>
</dbReference>
<dbReference type="GO" id="GO:0006144">
    <property type="term" value="P:purine nucleobase metabolic process"/>
    <property type="evidence" value="ECO:0007669"/>
    <property type="project" value="UniProtKB-KW"/>
</dbReference>
<keyword evidence="11" id="KW-1185">Reference proteome</keyword>
<dbReference type="Proteomes" id="UP001139502">
    <property type="component" value="Unassembled WGS sequence"/>
</dbReference>
<feature type="binding site" evidence="7">
    <location>
        <position position="174"/>
    </location>
    <ligand>
        <name>5-hydroxyisourate</name>
        <dbReference type="ChEBI" id="CHEBI:18072"/>
    </ligand>
</feature>
<comment type="pathway">
    <text evidence="1 5">Purine metabolism; urate degradation; (S)-allantoin from urate: step 1/3.</text>
</comment>
<evidence type="ECO:0000256" key="3">
    <source>
        <dbReference type="ARBA" id="ARBA00022631"/>
    </source>
</evidence>
<reference evidence="10" key="1">
    <citation type="submission" date="2022-06" db="EMBL/GenBank/DDBJ databases">
        <title>Rothia sp. isolated from sandalwood seedling.</title>
        <authorList>
            <person name="Tuikhar N."/>
            <person name="Kirdat K."/>
            <person name="Thorat V."/>
            <person name="Swetha P."/>
            <person name="Padma S."/>
            <person name="Sundararaj R."/>
            <person name="Yadav A."/>
        </authorList>
    </citation>
    <scope>NUCLEOTIDE SEQUENCE</scope>
    <source>
        <strain evidence="10">AR01</strain>
    </source>
</reference>
<comment type="similarity">
    <text evidence="2 5 8">Belongs to the uricase family.</text>
</comment>
<dbReference type="InterPro" id="IPR002042">
    <property type="entry name" value="Uricase"/>
</dbReference>
<feature type="binding site" evidence="7">
    <location>
        <position position="235"/>
    </location>
    <ligand>
        <name>urate</name>
        <dbReference type="ChEBI" id="CHEBI:17775"/>
    </ligand>
</feature>
<evidence type="ECO:0000256" key="6">
    <source>
        <dbReference type="PIRSR" id="PIRSR000241-1"/>
    </source>
</evidence>
<evidence type="ECO:0000313" key="10">
    <source>
        <dbReference type="EMBL" id="MCP3425877.1"/>
    </source>
</evidence>
<feature type="active site" description="Charge relay system" evidence="6">
    <location>
        <position position="263"/>
    </location>
</feature>
<feature type="compositionally biased region" description="Polar residues" evidence="9">
    <location>
        <begin position="1"/>
        <end position="19"/>
    </location>
</feature>
<evidence type="ECO:0000256" key="7">
    <source>
        <dbReference type="PIRSR" id="PIRSR000241-2"/>
    </source>
</evidence>
<sequence>MVTETTPASSRPVTSSEAPSGSKIVLGQNQYGKAEVRVVRVSRDTERHSIEDLNVSSQLHGDFLSAHTEGNNEHVVATDTQKNTIYAFARERVGSPEEFLLRLADHFTGEFDWVSGGRWEAEQYGWQRIEDHDHSFVRDNREVRTAVVVADGDRRTVVSGVQDLTVLKTTQSGFEGYPKDRYTTLAETNDRIMSTDVKARWRFADGAEVDYNAVYDDVTSILLAKFGEKYSSALQQTMFDMGKAVLEAHPEIAEIKLSLPNNHHFVIDLSFCGLDNPNVVFHADDRPYGFIEATVRREDSDDASAVWELIPGFC</sequence>
<evidence type="ECO:0000313" key="11">
    <source>
        <dbReference type="Proteomes" id="UP001139502"/>
    </source>
</evidence>
<feature type="binding site" evidence="7">
    <location>
        <position position="261"/>
    </location>
    <ligand>
        <name>urate</name>
        <dbReference type="ChEBI" id="CHEBI:17775"/>
    </ligand>
</feature>
<dbReference type="Pfam" id="PF01014">
    <property type="entry name" value="Uricase"/>
    <property type="match status" value="2"/>
</dbReference>
<comment type="catalytic activity">
    <reaction evidence="5 8">
        <text>urate + O2 + H2O = 5-hydroxyisourate + H2O2</text>
        <dbReference type="Rhea" id="RHEA:21368"/>
        <dbReference type="ChEBI" id="CHEBI:15377"/>
        <dbReference type="ChEBI" id="CHEBI:15379"/>
        <dbReference type="ChEBI" id="CHEBI:16240"/>
        <dbReference type="ChEBI" id="CHEBI:17775"/>
        <dbReference type="ChEBI" id="CHEBI:18072"/>
        <dbReference type="EC" id="1.7.3.3"/>
    </reaction>
</comment>
<feature type="binding site" evidence="7">
    <location>
        <position position="261"/>
    </location>
    <ligand>
        <name>5-hydroxyisourate</name>
        <dbReference type="ChEBI" id="CHEBI:18072"/>
    </ligand>
</feature>
<evidence type="ECO:0000256" key="5">
    <source>
        <dbReference type="PIRNR" id="PIRNR000241"/>
    </source>
</evidence>
<proteinExistence type="inferred from homology"/>
<gene>
    <name evidence="10" type="primary">pucL</name>
    <name evidence="10" type="ORF">NBM05_07620</name>
</gene>
<dbReference type="PROSITE" id="PS00366">
    <property type="entry name" value="URICASE"/>
    <property type="match status" value="1"/>
</dbReference>
<evidence type="ECO:0000256" key="9">
    <source>
        <dbReference type="SAM" id="MobiDB-lite"/>
    </source>
</evidence>
<comment type="function">
    <text evidence="5 8">Catalyzes the oxidation of uric acid to 5-hydroxyisourate, which is further processed to form (S)-allantoin.</text>
</comment>
<evidence type="ECO:0000256" key="1">
    <source>
        <dbReference type="ARBA" id="ARBA00004831"/>
    </source>
</evidence>
<dbReference type="PRINTS" id="PR00093">
    <property type="entry name" value="URICASE"/>
</dbReference>
<feature type="binding site" evidence="7">
    <location>
        <position position="79"/>
    </location>
    <ligand>
        <name>5-hydroxyisourate</name>
        <dbReference type="ChEBI" id="CHEBI:18072"/>
    </ligand>
</feature>
<feature type="binding site" evidence="7">
    <location>
        <position position="78"/>
    </location>
    <ligand>
        <name>5-hydroxyisourate</name>
        <dbReference type="ChEBI" id="CHEBI:18072"/>
    </ligand>
</feature>
<accession>A0A9X2HDV0</accession>
<organism evidence="10 11">
    <name type="scientific">Rothia santali</name>
    <dbReference type="NCBI Taxonomy" id="2949643"/>
    <lineage>
        <taxon>Bacteria</taxon>
        <taxon>Bacillati</taxon>
        <taxon>Actinomycetota</taxon>
        <taxon>Actinomycetes</taxon>
        <taxon>Micrococcales</taxon>
        <taxon>Micrococcaceae</taxon>
        <taxon>Rothia</taxon>
    </lineage>
</organism>
<dbReference type="RefSeq" id="WP_254166285.1">
    <property type="nucleotide sequence ID" value="NZ_JANAFB010000015.1"/>
</dbReference>
<protein>
    <recommendedName>
        <fullName evidence="5 8">Uricase</fullName>
        <ecNumber evidence="5 8">1.7.3.3</ecNumber>
    </recommendedName>
    <alternativeName>
        <fullName evidence="5">Urate oxidase</fullName>
    </alternativeName>
</protein>
<dbReference type="InterPro" id="IPR019842">
    <property type="entry name" value="Uricase_CS"/>
</dbReference>
<feature type="binding site" evidence="7">
    <location>
        <position position="191"/>
    </location>
    <ligand>
        <name>urate</name>
        <dbReference type="ChEBI" id="CHEBI:17775"/>
    </ligand>
</feature>
<feature type="binding site" evidence="7">
    <location>
        <position position="235"/>
    </location>
    <ligand>
        <name>5-hydroxyisourate</name>
        <dbReference type="ChEBI" id="CHEBI:18072"/>
    </ligand>
</feature>
<dbReference type="EMBL" id="JANAFB010000015">
    <property type="protein sequence ID" value="MCP3425877.1"/>
    <property type="molecule type" value="Genomic_DNA"/>
</dbReference>
<keyword evidence="4 5" id="KW-0560">Oxidoreductase</keyword>
<dbReference type="EC" id="1.7.3.3" evidence="5 8"/>
<name>A0A9X2HDV0_9MICC</name>